<name>A0ABR1HC03_9HYPO</name>
<protein>
    <recommendedName>
        <fullName evidence="1">Endoplasmic reticulum junction formation protein lunapark</fullName>
    </recommendedName>
</protein>
<feature type="region of interest" description="Disordered" evidence="3">
    <location>
        <begin position="140"/>
        <end position="238"/>
    </location>
</feature>
<keyword evidence="1" id="KW-0479">Metal-binding</keyword>
<feature type="transmembrane region" description="Helical" evidence="1">
    <location>
        <begin position="46"/>
        <end position="69"/>
    </location>
</feature>
<dbReference type="PANTHER" id="PTHR22166:SF12">
    <property type="entry name" value="ENDOPLASMIC RETICULUM JUNCTION FORMATION PROTEIN LUNAPARK"/>
    <property type="match status" value="1"/>
</dbReference>
<dbReference type="Proteomes" id="UP001498476">
    <property type="component" value="Unassembled WGS sequence"/>
</dbReference>
<keyword evidence="1" id="KW-0862">Zinc</keyword>
<evidence type="ECO:0000256" key="1">
    <source>
        <dbReference type="RuleBase" id="RU367073"/>
    </source>
</evidence>
<keyword evidence="2" id="KW-0175">Coiled coil</keyword>
<keyword evidence="1" id="KW-0863">Zinc-finger</keyword>
<evidence type="ECO:0000313" key="5">
    <source>
        <dbReference type="EMBL" id="KAK7418066.1"/>
    </source>
</evidence>
<evidence type="ECO:0000256" key="3">
    <source>
        <dbReference type="SAM" id="MobiDB-lite"/>
    </source>
</evidence>
<comment type="function">
    <text evidence="1">Plays a role in determining ER morphology.</text>
</comment>
<comment type="caution">
    <text evidence="5">The sequence shown here is derived from an EMBL/GenBank/DDBJ whole genome shotgun (WGS) entry which is preliminary data.</text>
</comment>
<evidence type="ECO:0000313" key="6">
    <source>
        <dbReference type="Proteomes" id="UP001498476"/>
    </source>
</evidence>
<evidence type="ECO:0000259" key="4">
    <source>
        <dbReference type="Pfam" id="PF10058"/>
    </source>
</evidence>
<comment type="similarity">
    <text evidence="1">Belongs to the lunapark family.</text>
</comment>
<keyword evidence="6" id="KW-1185">Reference proteome</keyword>
<gene>
    <name evidence="5" type="ORF">QQX98_004205</name>
</gene>
<dbReference type="InterPro" id="IPR040115">
    <property type="entry name" value="Lnp"/>
</dbReference>
<dbReference type="InterPro" id="IPR019273">
    <property type="entry name" value="Lunapark_Znf"/>
</dbReference>
<keyword evidence="1" id="KW-0812">Transmembrane</keyword>
<reference evidence="5 6" key="1">
    <citation type="journal article" date="2025" name="Microbiol. Resour. Announc.">
        <title>Draft genome sequences for Neonectria magnoliae and Neonectria punicea, canker pathogens of Liriodendron tulipifera and Acer saccharum in West Virginia.</title>
        <authorList>
            <person name="Petronek H.M."/>
            <person name="Kasson M.T."/>
            <person name="Metheny A.M."/>
            <person name="Stauder C.M."/>
            <person name="Lovett B."/>
            <person name="Lynch S.C."/>
            <person name="Garnas J.R."/>
            <person name="Kasson L.R."/>
            <person name="Stajich J.E."/>
        </authorList>
    </citation>
    <scope>NUCLEOTIDE SEQUENCE [LARGE SCALE GENOMIC DNA]</scope>
    <source>
        <strain evidence="5 6">NRRL 64653</strain>
    </source>
</reference>
<feature type="region of interest" description="Disordered" evidence="3">
    <location>
        <begin position="322"/>
        <end position="373"/>
    </location>
</feature>
<keyword evidence="1" id="KW-0472">Membrane</keyword>
<feature type="compositionally biased region" description="Basic and acidic residues" evidence="3">
    <location>
        <begin position="323"/>
        <end position="358"/>
    </location>
</feature>
<feature type="transmembrane region" description="Helical" evidence="1">
    <location>
        <begin position="81"/>
        <end position="100"/>
    </location>
</feature>
<comment type="domain">
    <text evidence="1">The C4-type zinc finger motif is necessary both for its ER three-way tubular junction localization and formation.</text>
</comment>
<proteinExistence type="inferred from homology"/>
<keyword evidence="1" id="KW-1133">Transmembrane helix</keyword>
<evidence type="ECO:0000256" key="2">
    <source>
        <dbReference type="SAM" id="Coils"/>
    </source>
</evidence>
<feature type="compositionally biased region" description="Basic residues" evidence="3">
    <location>
        <begin position="364"/>
        <end position="373"/>
    </location>
</feature>
<comment type="subcellular location">
    <subcellularLocation>
        <location evidence="1">Endoplasmic reticulum membrane</location>
        <topology evidence="1">Multi-pass membrane protein</topology>
    </subcellularLocation>
</comment>
<feature type="domain" description="Lunapark zinc ribbon" evidence="4">
    <location>
        <begin position="247"/>
        <end position="303"/>
    </location>
</feature>
<feature type="coiled-coil region" evidence="2">
    <location>
        <begin position="95"/>
        <end position="129"/>
    </location>
</feature>
<dbReference type="EMBL" id="JAZAVJ010000051">
    <property type="protein sequence ID" value="KAK7418066.1"/>
    <property type="molecule type" value="Genomic_DNA"/>
</dbReference>
<accession>A0ABR1HC03</accession>
<keyword evidence="1" id="KW-0256">Endoplasmic reticulum</keyword>
<dbReference type="Pfam" id="PF10058">
    <property type="entry name" value="Zn_ribbon_10"/>
    <property type="match status" value="1"/>
</dbReference>
<dbReference type="PANTHER" id="PTHR22166">
    <property type="entry name" value="ENDOPLASMIC RETICULUM JUNCTION FORMATION PROTEIN LUNAPARK"/>
    <property type="match status" value="1"/>
</dbReference>
<feature type="compositionally biased region" description="Basic and acidic residues" evidence="3">
    <location>
        <begin position="144"/>
        <end position="153"/>
    </location>
</feature>
<sequence>MAFWPWKGDSSSTASFEKTLSTLSTKISDSQASLDRVRASSRRARVLSTIYLSFAYLVYTIVLLLVVGYKNLGRFEWAGLAGGPLLIYATRTTLAAFYTFRIESLTTRLKEYQQERAKTIQKLKDATKYDSTLELIEKYGGQEGKSKGNKDGDGDGDGDNDLQSKDNRGGGPSGAPGAPNRTRMPPPATANIQRRDGPAPNPMEPSAEFAPNADFAPSAFSGGTGPLPPLSPMGNPQYNATASEPHWYDRIFDVLLGEDETALKNRIVLICQACRLVNGQAPPGTKTLSELGPWKCMSCGALNGELDEGKRIVNEVLGQAADDAARSQEKGEDESSSHDVVDVAKEHLLEEVQEDTKDGPAAGVRKRRTKGKK</sequence>
<organism evidence="5 6">
    <name type="scientific">Neonectria punicea</name>
    <dbReference type="NCBI Taxonomy" id="979145"/>
    <lineage>
        <taxon>Eukaryota</taxon>
        <taxon>Fungi</taxon>
        <taxon>Dikarya</taxon>
        <taxon>Ascomycota</taxon>
        <taxon>Pezizomycotina</taxon>
        <taxon>Sordariomycetes</taxon>
        <taxon>Hypocreomycetidae</taxon>
        <taxon>Hypocreales</taxon>
        <taxon>Nectriaceae</taxon>
        <taxon>Neonectria</taxon>
    </lineage>
</organism>